<name>A0A815TK17_9BILA</name>
<feature type="non-terminal residue" evidence="1">
    <location>
        <position position="1"/>
    </location>
</feature>
<protein>
    <submittedName>
        <fullName evidence="1">Uncharacterized protein</fullName>
    </submittedName>
</protein>
<dbReference type="EMBL" id="CAJNOQ010022587">
    <property type="protein sequence ID" value="CAF1503118.1"/>
    <property type="molecule type" value="Genomic_DNA"/>
</dbReference>
<dbReference type="OrthoDB" id="45365at2759"/>
<dbReference type="Gene3D" id="2.130.10.80">
    <property type="entry name" value="Galactose oxidase/kelch, beta-propeller"/>
    <property type="match status" value="1"/>
</dbReference>
<dbReference type="Proteomes" id="UP000681722">
    <property type="component" value="Unassembled WGS sequence"/>
</dbReference>
<dbReference type="InterPro" id="IPR015915">
    <property type="entry name" value="Kelch-typ_b-propeller"/>
</dbReference>
<keyword evidence="3" id="KW-1185">Reference proteome</keyword>
<comment type="caution">
    <text evidence="1">The sequence shown here is derived from an EMBL/GenBank/DDBJ whole genome shotgun (WGS) entry which is preliminary data.</text>
</comment>
<dbReference type="EMBL" id="CAJOBC010088113">
    <property type="protein sequence ID" value="CAF4364625.1"/>
    <property type="molecule type" value="Genomic_DNA"/>
</dbReference>
<evidence type="ECO:0000313" key="1">
    <source>
        <dbReference type="EMBL" id="CAF1503118.1"/>
    </source>
</evidence>
<dbReference type="AlphaFoldDB" id="A0A815TK17"/>
<accession>A0A815TK17</accession>
<dbReference type="InterPro" id="IPR037293">
    <property type="entry name" value="Gal_Oxidase_central_sf"/>
</dbReference>
<organism evidence="1 3">
    <name type="scientific">Didymodactylos carnosus</name>
    <dbReference type="NCBI Taxonomy" id="1234261"/>
    <lineage>
        <taxon>Eukaryota</taxon>
        <taxon>Metazoa</taxon>
        <taxon>Spiralia</taxon>
        <taxon>Gnathifera</taxon>
        <taxon>Rotifera</taxon>
        <taxon>Eurotatoria</taxon>
        <taxon>Bdelloidea</taxon>
        <taxon>Philodinida</taxon>
        <taxon>Philodinidae</taxon>
        <taxon>Didymodactylos</taxon>
    </lineage>
</organism>
<reference evidence="1" key="1">
    <citation type="submission" date="2021-02" db="EMBL/GenBank/DDBJ databases">
        <authorList>
            <person name="Nowell W R."/>
        </authorList>
    </citation>
    <scope>NUCLEOTIDE SEQUENCE</scope>
</reference>
<evidence type="ECO:0000313" key="3">
    <source>
        <dbReference type="Proteomes" id="UP000663829"/>
    </source>
</evidence>
<dbReference type="SUPFAM" id="SSF117281">
    <property type="entry name" value="Kelch motif"/>
    <property type="match status" value="1"/>
</dbReference>
<sequence length="113" mass="12203">ILSKCSLTAQTYRHKKKLISGCSARYAHTASILTNRKVLVTGGVGAPNTAELYDPSTEAWTTTKSMNIELYEHRAVVLTNGEVLVAGGFGSGERKLVKAKLCSCNDNFARKLA</sequence>
<proteinExistence type="predicted"/>
<dbReference type="Proteomes" id="UP000663829">
    <property type="component" value="Unassembled WGS sequence"/>
</dbReference>
<evidence type="ECO:0000313" key="2">
    <source>
        <dbReference type="EMBL" id="CAF4364625.1"/>
    </source>
</evidence>
<gene>
    <name evidence="1" type="ORF">GPM918_LOCUS36772</name>
    <name evidence="2" type="ORF">SRO942_LOCUS37523</name>
</gene>